<accession>A0A2I0K6V9</accession>
<gene>
    <name evidence="2" type="ORF">CRG98_015328</name>
</gene>
<organism evidence="2 3">
    <name type="scientific">Punica granatum</name>
    <name type="common">Pomegranate</name>
    <dbReference type="NCBI Taxonomy" id="22663"/>
    <lineage>
        <taxon>Eukaryota</taxon>
        <taxon>Viridiplantae</taxon>
        <taxon>Streptophyta</taxon>
        <taxon>Embryophyta</taxon>
        <taxon>Tracheophyta</taxon>
        <taxon>Spermatophyta</taxon>
        <taxon>Magnoliopsida</taxon>
        <taxon>eudicotyledons</taxon>
        <taxon>Gunneridae</taxon>
        <taxon>Pentapetalae</taxon>
        <taxon>rosids</taxon>
        <taxon>malvids</taxon>
        <taxon>Myrtales</taxon>
        <taxon>Lythraceae</taxon>
        <taxon>Punica</taxon>
    </lineage>
</organism>
<evidence type="ECO:0000256" key="1">
    <source>
        <dbReference type="SAM" id="MobiDB-lite"/>
    </source>
</evidence>
<evidence type="ECO:0000313" key="2">
    <source>
        <dbReference type="EMBL" id="PKI64288.1"/>
    </source>
</evidence>
<comment type="caution">
    <text evidence="2">The sequence shown here is derived from an EMBL/GenBank/DDBJ whole genome shotgun (WGS) entry which is preliminary data.</text>
</comment>
<name>A0A2I0K6V9_PUNGR</name>
<dbReference type="EMBL" id="PGOL01000839">
    <property type="protein sequence ID" value="PKI64288.1"/>
    <property type="molecule type" value="Genomic_DNA"/>
</dbReference>
<reference evidence="2 3" key="1">
    <citation type="submission" date="2017-11" db="EMBL/GenBank/DDBJ databases">
        <title>De-novo sequencing of pomegranate (Punica granatum L.) genome.</title>
        <authorList>
            <person name="Akparov Z."/>
            <person name="Amiraslanov A."/>
            <person name="Hajiyeva S."/>
            <person name="Abbasov M."/>
            <person name="Kaur K."/>
            <person name="Hamwieh A."/>
            <person name="Solovyev V."/>
            <person name="Salamov A."/>
            <person name="Braich B."/>
            <person name="Kosarev P."/>
            <person name="Mahmoud A."/>
            <person name="Hajiyev E."/>
            <person name="Babayeva S."/>
            <person name="Izzatullayeva V."/>
            <person name="Mammadov A."/>
            <person name="Mammadov A."/>
            <person name="Sharifova S."/>
            <person name="Ojaghi J."/>
            <person name="Eynullazada K."/>
            <person name="Bayramov B."/>
            <person name="Abdulazimova A."/>
            <person name="Shahmuradov I."/>
        </authorList>
    </citation>
    <scope>NUCLEOTIDE SEQUENCE [LARGE SCALE GENOMIC DNA]</scope>
    <source>
        <strain evidence="3">cv. AG2017</strain>
        <tissue evidence="2">Leaf</tissue>
    </source>
</reference>
<sequence>MRGRSPKVGSEPNAVNAGPKPDAEPKPNAINACSIGKCKKCNNEGQLRNSTGHYKVVTLIFLPSCSVEQGWGLSVEIPMSWMRDVDRPSSHNSSCRGGWVKAASGLSAKVGTTRQSCGVGGRDGWPMVIARLAMESKRIEPEPTKYVPSGIAKLYGPECGLSLGPACVLFGSRGLGVSTFPWRRLTDTRERRSRHLSFYDP</sequence>
<keyword evidence="3" id="KW-1185">Reference proteome</keyword>
<protein>
    <submittedName>
        <fullName evidence="2">Uncharacterized protein</fullName>
    </submittedName>
</protein>
<proteinExistence type="predicted"/>
<dbReference type="AlphaFoldDB" id="A0A2I0K6V9"/>
<feature type="region of interest" description="Disordered" evidence="1">
    <location>
        <begin position="1"/>
        <end position="28"/>
    </location>
</feature>
<dbReference type="Proteomes" id="UP000233551">
    <property type="component" value="Unassembled WGS sequence"/>
</dbReference>
<evidence type="ECO:0000313" key="3">
    <source>
        <dbReference type="Proteomes" id="UP000233551"/>
    </source>
</evidence>